<dbReference type="EMBL" id="SCKW01000017">
    <property type="protein sequence ID" value="RWZ79245.1"/>
    <property type="molecule type" value="Genomic_DNA"/>
</dbReference>
<protein>
    <recommendedName>
        <fullName evidence="4">Glycosyltransferase RgtA/B/C/D-like domain-containing protein</fullName>
    </recommendedName>
</protein>
<keyword evidence="3" id="KW-1185">Reference proteome</keyword>
<evidence type="ECO:0008006" key="4">
    <source>
        <dbReference type="Google" id="ProtNLM"/>
    </source>
</evidence>
<feature type="transmembrane region" description="Helical" evidence="1">
    <location>
        <begin position="355"/>
        <end position="379"/>
    </location>
</feature>
<dbReference type="Proteomes" id="UP000289269">
    <property type="component" value="Unassembled WGS sequence"/>
</dbReference>
<feature type="transmembrane region" description="Helical" evidence="1">
    <location>
        <begin position="18"/>
        <end position="36"/>
    </location>
</feature>
<dbReference type="AlphaFoldDB" id="A0A4Q0AIS2"/>
<feature type="transmembrane region" description="Helical" evidence="1">
    <location>
        <begin position="85"/>
        <end position="106"/>
    </location>
</feature>
<feature type="transmembrane region" description="Helical" evidence="1">
    <location>
        <begin position="206"/>
        <end position="227"/>
    </location>
</feature>
<organism evidence="2 3">
    <name type="scientific">Candidatus Chaera renei</name>
    <dbReference type="NCBI Taxonomy" id="2506947"/>
    <lineage>
        <taxon>Bacteria</taxon>
        <taxon>Candidatus Saccharimonadota</taxon>
        <taxon>Candidatus Saccharimonadia</taxon>
        <taxon>Candidatus Saccharimonadales</taxon>
        <taxon>Candidatus Saccharimonadaceae</taxon>
        <taxon>Candidatus Chaera</taxon>
    </lineage>
</organism>
<feature type="transmembrane region" description="Helical" evidence="1">
    <location>
        <begin position="138"/>
        <end position="156"/>
    </location>
</feature>
<reference evidence="2" key="1">
    <citation type="submission" date="2019-01" db="EMBL/GenBank/DDBJ databases">
        <title>Genomic signatures and co-occurrence patterns of the ultra-small Saccharimodia (Patescibacteria phylum) suggest a symbiotic lifestyle.</title>
        <authorList>
            <person name="Lemos L."/>
            <person name="Medeiros J."/>
            <person name="Andreote F."/>
            <person name="Fernandes G."/>
            <person name="Varani A."/>
            <person name="Oliveira G."/>
            <person name="Pylro V."/>
        </authorList>
    </citation>
    <scope>NUCLEOTIDE SEQUENCE [LARGE SCALE GENOMIC DNA]</scope>
    <source>
        <strain evidence="2">AMD01</strain>
    </source>
</reference>
<evidence type="ECO:0000256" key="1">
    <source>
        <dbReference type="SAM" id="Phobius"/>
    </source>
</evidence>
<keyword evidence="1" id="KW-1133">Transmembrane helix</keyword>
<feature type="transmembrane region" description="Helical" evidence="1">
    <location>
        <begin position="113"/>
        <end position="132"/>
    </location>
</feature>
<keyword evidence="1" id="KW-0812">Transmembrane</keyword>
<comment type="caution">
    <text evidence="2">The sequence shown here is derived from an EMBL/GenBank/DDBJ whole genome shotgun (WGS) entry which is preliminary data.</text>
</comment>
<feature type="transmembrane region" description="Helical" evidence="1">
    <location>
        <begin position="168"/>
        <end position="194"/>
    </location>
</feature>
<feature type="transmembrane region" description="Helical" evidence="1">
    <location>
        <begin position="234"/>
        <end position="253"/>
    </location>
</feature>
<accession>A0A4Q0AIS2</accession>
<feature type="transmembrane region" description="Helical" evidence="1">
    <location>
        <begin position="323"/>
        <end position="343"/>
    </location>
</feature>
<proteinExistence type="predicted"/>
<evidence type="ECO:0000313" key="3">
    <source>
        <dbReference type="Proteomes" id="UP000289269"/>
    </source>
</evidence>
<name>A0A4Q0AIS2_9BACT</name>
<feature type="transmembrane region" description="Helical" evidence="1">
    <location>
        <begin position="273"/>
        <end position="292"/>
    </location>
</feature>
<keyword evidence="1" id="KW-0472">Membrane</keyword>
<sequence length="494" mass="53492">MKQSFIQELILYRYRYPLAYLLCLFLLVAFLGLQIASVPPGLSQQEINSVTVSTGSRLWPPANVVDLPYHLLQKTSIGLLDLTPLAIKLPSLVLALLSGVMLAVLLNRWQKPNVAIITSLLAVSSSLFLIAGRSGTPGIMLIFTISAILLLATLVVQGVKGEFLWKILFLPAIALALYTPLSLYFLLSAVLASALHPHLRYNLRRYGAAEAFIGGFFALLIAAPLLFSAWQKPAALIELLGFPTQLPGLSAYLASLGEILARLGGILSPSVGIYIQPAFTFAAAALIVVGIIRCSGDHHAARSYLLLLWTAIVLPIMAMRPELLVALFLPAALFMAIGTDVLIREWYALFPLNPYARITGLLPLMALVGSLLTVNYAVYFNSMTYSPRLGSLYSQDLAVLRRALASPPLAGQPVTVITGSGQGTFYENLSGRQRPVNVAETFNKLPIRAPGAYLVNVAAPLPAGDLAKLGRPTRLYTNQNSDAALRWRLYMASP</sequence>
<gene>
    <name evidence="2" type="ORF">EOT04_02035</name>
</gene>
<evidence type="ECO:0000313" key="2">
    <source>
        <dbReference type="EMBL" id="RWZ79245.1"/>
    </source>
</evidence>